<sequence length="230" mass="25592">MAFTIGKFFYVNKVPASGWLSVALKSSGTWVPLLEYTKLQITEISHNRVYFQILDGGQKNKIASLGENNAKEYLGSNAPKQAGAQVIVKYGAIDDLYSRARGEKYKQQTGTLIVDGISALVTLNTDLGAVTIEGGFTPIRPGIYKILVPPNPHDKNMTEFYRAQVEPSLRSDQVWFPIEFGDNSRFIHLGNISEGCVTVMDFNKWNAIYKALISHRTPDGRYVGKLTVQK</sequence>
<dbReference type="Proteomes" id="UP001287445">
    <property type="component" value="Unassembled WGS sequence"/>
</dbReference>
<proteinExistence type="predicted"/>
<protein>
    <recommendedName>
        <fullName evidence="3">DUF2778 domain-containing protein</fullName>
    </recommendedName>
</protein>
<organism evidence="1 2">
    <name type="scientific">Delftia acidovorans</name>
    <name type="common">Pseudomonas acidovorans</name>
    <name type="synonym">Comamonas acidovorans</name>
    <dbReference type="NCBI Taxonomy" id="80866"/>
    <lineage>
        <taxon>Bacteria</taxon>
        <taxon>Pseudomonadati</taxon>
        <taxon>Pseudomonadota</taxon>
        <taxon>Betaproteobacteria</taxon>
        <taxon>Burkholderiales</taxon>
        <taxon>Comamonadaceae</taxon>
        <taxon>Delftia</taxon>
    </lineage>
</organism>
<dbReference type="AlphaFoldDB" id="A0AAJ2R653"/>
<evidence type="ECO:0008006" key="3">
    <source>
        <dbReference type="Google" id="ProtNLM"/>
    </source>
</evidence>
<evidence type="ECO:0000313" key="1">
    <source>
        <dbReference type="EMBL" id="MDX4956424.1"/>
    </source>
</evidence>
<accession>A0AAJ2R653</accession>
<reference evidence="1" key="1">
    <citation type="submission" date="2023-11" db="EMBL/GenBank/DDBJ databases">
        <title>Identification and selenium tolerance of Delftia acidovorans R3-25.</title>
        <authorList>
            <person name="Zhang S."/>
            <person name="Liu Y."/>
            <person name="Guo Y."/>
        </authorList>
    </citation>
    <scope>NUCLEOTIDE SEQUENCE</scope>
    <source>
        <strain evidence="1">R3-25</strain>
    </source>
</reference>
<gene>
    <name evidence="1" type="ORF">SGN30_23680</name>
</gene>
<dbReference type="EMBL" id="JAWWMZ010000011">
    <property type="protein sequence ID" value="MDX4956424.1"/>
    <property type="molecule type" value="Genomic_DNA"/>
</dbReference>
<dbReference type="RefSeq" id="WP_319075889.1">
    <property type="nucleotide sequence ID" value="NZ_JAWWMZ010000011.1"/>
</dbReference>
<evidence type="ECO:0000313" key="2">
    <source>
        <dbReference type="Proteomes" id="UP001287445"/>
    </source>
</evidence>
<comment type="caution">
    <text evidence="1">The sequence shown here is derived from an EMBL/GenBank/DDBJ whole genome shotgun (WGS) entry which is preliminary data.</text>
</comment>
<name>A0AAJ2R653_DELAC</name>